<evidence type="ECO:0000259" key="1">
    <source>
        <dbReference type="PROSITE" id="PS50911"/>
    </source>
</evidence>
<dbReference type="Pfam" id="PF05257">
    <property type="entry name" value="CHAP"/>
    <property type="match status" value="1"/>
</dbReference>
<sequence>MLIAVFGQARIAFAGSGQYLQCVPYARATSGIQIHGDAWTWWEQAQSRYERGTNPRVGAVMAFEPYRNMNLGHVAVVSRIVDQRTVLVRHANWSPINGMRGQIENDVVVLDVSRRNDWSTVRVWYAPLQGLGNTDWPVSGFIYPRRPAKLPHADAMRRPDPIGEIIAKFEREEGADRKVIRGNNDN</sequence>
<gene>
    <name evidence="2" type="ORF">PYV00_00560</name>
</gene>
<proteinExistence type="predicted"/>
<feature type="domain" description="Peptidase C51" evidence="1">
    <location>
        <begin position="1"/>
        <end position="122"/>
    </location>
</feature>
<dbReference type="SUPFAM" id="SSF54001">
    <property type="entry name" value="Cysteine proteinases"/>
    <property type="match status" value="1"/>
</dbReference>
<evidence type="ECO:0000313" key="3">
    <source>
        <dbReference type="Proteomes" id="UP001216253"/>
    </source>
</evidence>
<evidence type="ECO:0000313" key="2">
    <source>
        <dbReference type="EMBL" id="MDE8650206.1"/>
    </source>
</evidence>
<organism evidence="2 3">
    <name type="scientific">Novosphingobium album</name>
    <name type="common">ex Liu et al. 2023</name>
    <dbReference type="NCBI Taxonomy" id="3031130"/>
    <lineage>
        <taxon>Bacteria</taxon>
        <taxon>Pseudomonadati</taxon>
        <taxon>Pseudomonadota</taxon>
        <taxon>Alphaproteobacteria</taxon>
        <taxon>Sphingomonadales</taxon>
        <taxon>Sphingomonadaceae</taxon>
        <taxon>Novosphingobium</taxon>
    </lineage>
</organism>
<dbReference type="Proteomes" id="UP001216253">
    <property type="component" value="Unassembled WGS sequence"/>
</dbReference>
<reference evidence="2 3" key="1">
    <citation type="submission" date="2023-03" db="EMBL/GenBank/DDBJ databases">
        <title>NovoSphingobium album sp. nov. isolated from polycyclic aromatic hydrocarbons- and heavy-metal polluted soil.</title>
        <authorList>
            <person name="Liu Z."/>
            <person name="Wang K."/>
        </authorList>
    </citation>
    <scope>NUCLEOTIDE SEQUENCE [LARGE SCALE GENOMIC DNA]</scope>
    <source>
        <strain evidence="2 3">H3SJ31-1</strain>
    </source>
</reference>
<dbReference type="Gene3D" id="3.90.1720.10">
    <property type="entry name" value="endopeptidase domain like (from Nostoc punctiforme)"/>
    <property type="match status" value="1"/>
</dbReference>
<keyword evidence="3" id="KW-1185">Reference proteome</keyword>
<protein>
    <submittedName>
        <fullName evidence="2">CHAP domain-containing protein</fullName>
    </submittedName>
</protein>
<dbReference type="EMBL" id="JARESE010000001">
    <property type="protein sequence ID" value="MDE8650206.1"/>
    <property type="molecule type" value="Genomic_DNA"/>
</dbReference>
<dbReference type="PROSITE" id="PS50911">
    <property type="entry name" value="CHAP"/>
    <property type="match status" value="1"/>
</dbReference>
<comment type="caution">
    <text evidence="2">The sequence shown here is derived from an EMBL/GenBank/DDBJ whole genome shotgun (WGS) entry which is preliminary data.</text>
</comment>
<name>A0ABT5WJJ0_9SPHN</name>
<dbReference type="InterPro" id="IPR007921">
    <property type="entry name" value="CHAP_dom"/>
</dbReference>
<accession>A0ABT5WJJ0</accession>
<dbReference type="InterPro" id="IPR038765">
    <property type="entry name" value="Papain-like_cys_pep_sf"/>
</dbReference>